<comment type="caution">
    <text evidence="1">The sequence shown here is derived from an EMBL/GenBank/DDBJ whole genome shotgun (WGS) entry which is preliminary data.</text>
</comment>
<dbReference type="Proteomes" id="UP000235073">
    <property type="component" value="Unassembled WGS sequence"/>
</dbReference>
<proteinExistence type="predicted"/>
<gene>
    <name evidence="1" type="ORF">CYK21_01970</name>
</gene>
<dbReference type="RefSeq" id="WP_101774181.1">
    <property type="nucleotide sequence ID" value="NZ_PKIB01000001.1"/>
</dbReference>
<accession>A0A2I1YJ42</accession>
<organism evidence="1 2">
    <name type="scientific">Streptococcus macedonicus</name>
    <name type="common">Streptococcus gallolyticus macedonicus</name>
    <dbReference type="NCBI Taxonomy" id="59310"/>
    <lineage>
        <taxon>Bacteria</taxon>
        <taxon>Bacillati</taxon>
        <taxon>Bacillota</taxon>
        <taxon>Bacilli</taxon>
        <taxon>Lactobacillales</taxon>
        <taxon>Streptococcaceae</taxon>
        <taxon>Streptococcus</taxon>
    </lineage>
</organism>
<protein>
    <submittedName>
        <fullName evidence="1">Uncharacterized protein</fullName>
    </submittedName>
</protein>
<dbReference type="Gene3D" id="3.40.50.11350">
    <property type="match status" value="1"/>
</dbReference>
<evidence type="ECO:0000313" key="1">
    <source>
        <dbReference type="EMBL" id="PLA54882.1"/>
    </source>
</evidence>
<dbReference type="EMBL" id="PKIB01000001">
    <property type="protein sequence ID" value="PLA54882.1"/>
    <property type="molecule type" value="Genomic_DNA"/>
</dbReference>
<name>A0A2I1YJ42_STRMC</name>
<reference evidence="1 2" key="1">
    <citation type="submission" date="2017-12" db="EMBL/GenBank/DDBJ databases">
        <title>Phylogenetic diversity of female urinary microbiome.</title>
        <authorList>
            <person name="Thomas-White K."/>
            <person name="Wolfe A.J."/>
        </authorList>
    </citation>
    <scope>NUCLEOTIDE SEQUENCE [LARGE SCALE GENOMIC DNA]</scope>
    <source>
        <strain evidence="1 2">UMB0733</strain>
    </source>
</reference>
<evidence type="ECO:0000313" key="2">
    <source>
        <dbReference type="Proteomes" id="UP000235073"/>
    </source>
</evidence>
<dbReference type="AlphaFoldDB" id="A0A2I1YJ42"/>
<sequence length="323" mass="38160">MPVGLKFQREHRFLGYKLKYIYYFIARRNILQKKKSYGKCNNDKIIYIVKPDYQDGVEGLLSLIHKQVIYIDYAKKNGYIPFVDWKKYKTQYYDGKNNVWNYFFKQPSDIKEEEIYNSKNVYLSGWTLKDVNPLGLFESEIFFNTKLEKMSYELLNKNLSFSDEVLNLVEKEAKALDINNCIGVYVRGTDYIKLRPSGEYVQPNVKQVEQQIENFIRQYHASVFLVTEDGNIYDALRNKFGEHIKIVSYDSFIYDYDGKDVLSRSNVLEDNKKLRGQKYLVKMILLSRCKYLISSITQGSKFSYALNGGKYVDEYIFDLGLYD</sequence>